<name>A0A7C5H8I0_UNCW3</name>
<accession>A0A7C5H8I0</accession>
<dbReference type="InterPro" id="IPR045784">
    <property type="entry name" value="Radical_SAM_N2"/>
</dbReference>
<dbReference type="EMBL" id="DRTB01000002">
    <property type="protein sequence ID" value="HHE04428.1"/>
    <property type="molecule type" value="Genomic_DNA"/>
</dbReference>
<dbReference type="PANTHER" id="PTHR42731">
    <property type="entry name" value="SLL1084 PROTEIN"/>
    <property type="match status" value="1"/>
</dbReference>
<evidence type="ECO:0000259" key="1">
    <source>
        <dbReference type="Pfam" id="PF19864"/>
    </source>
</evidence>
<organism evidence="2">
    <name type="scientific">candidate division WOR-3 bacterium</name>
    <dbReference type="NCBI Taxonomy" id="2052148"/>
    <lineage>
        <taxon>Bacteria</taxon>
        <taxon>Bacteria division WOR-3</taxon>
    </lineage>
</organism>
<sequence>MEIEELLGNVKKPFRYTGGEFGSIVKNHAEVRVALAYPDLYEIGMSYIGLRILYFFINSFPYASAERVFMPDIDMVMKMENNNVPLFSLETKTPLKKFDLLAFSLLYELNYTNLLWMLRLSGIPIYREERREGEPIIGAGGPNVINPEPIADFVDFFYFGDGELFFADALPILRETKNREERLGAISEMKGVY</sequence>
<proteinExistence type="predicted"/>
<dbReference type="PANTHER" id="PTHR42731:SF1">
    <property type="entry name" value="RADICAL SAM DOMAIN PROTEIN"/>
    <property type="match status" value="1"/>
</dbReference>
<dbReference type="Pfam" id="PF19864">
    <property type="entry name" value="Radical_SAM_N2"/>
    <property type="match status" value="1"/>
</dbReference>
<gene>
    <name evidence="2" type="ORF">ENL19_00015</name>
</gene>
<dbReference type="Proteomes" id="UP000886110">
    <property type="component" value="Unassembled WGS sequence"/>
</dbReference>
<comment type="caution">
    <text evidence="2">The sequence shown here is derived from an EMBL/GenBank/DDBJ whole genome shotgun (WGS) entry which is preliminary data.</text>
</comment>
<dbReference type="AlphaFoldDB" id="A0A7C5H8I0"/>
<evidence type="ECO:0000313" key="2">
    <source>
        <dbReference type="EMBL" id="HHE04428.1"/>
    </source>
</evidence>
<reference evidence="2" key="1">
    <citation type="journal article" date="2020" name="mSystems">
        <title>Genome- and Community-Level Interaction Insights into Carbon Utilization and Element Cycling Functions of Hydrothermarchaeota in Hydrothermal Sediment.</title>
        <authorList>
            <person name="Zhou Z."/>
            <person name="Liu Y."/>
            <person name="Xu W."/>
            <person name="Pan J."/>
            <person name="Luo Z.H."/>
            <person name="Li M."/>
        </authorList>
    </citation>
    <scope>NUCLEOTIDE SEQUENCE [LARGE SCALE GENOMIC DNA]</scope>
    <source>
        <strain evidence="2">HyVt-74</strain>
    </source>
</reference>
<feature type="domain" description="Radical SAM" evidence="1">
    <location>
        <begin position="49"/>
        <end position="193"/>
    </location>
</feature>
<feature type="non-terminal residue" evidence="2">
    <location>
        <position position="193"/>
    </location>
</feature>
<protein>
    <submittedName>
        <fullName evidence="2">B12-binding domain-containing radical SAM protein</fullName>
    </submittedName>
</protein>